<dbReference type="Pfam" id="PF17042">
    <property type="entry name" value="NBD_C"/>
    <property type="match status" value="1"/>
</dbReference>
<dbReference type="SUPFAM" id="SSF142764">
    <property type="entry name" value="YgbK-like"/>
    <property type="match status" value="1"/>
</dbReference>
<protein>
    <submittedName>
        <fullName evidence="9">Four-carbon acid sugar kinase family protein</fullName>
    </submittedName>
</protein>
<gene>
    <name evidence="9" type="ORF">OIH86_02650</name>
</gene>
<evidence type="ECO:0000256" key="2">
    <source>
        <dbReference type="ARBA" id="ARBA00022679"/>
    </source>
</evidence>
<keyword evidence="10" id="KW-1185">Reference proteome</keyword>
<keyword evidence="5" id="KW-0067">ATP-binding</keyword>
<organism evidence="9 10">
    <name type="scientific">Metabacillus halosaccharovorans</name>
    <dbReference type="NCBI Taxonomy" id="930124"/>
    <lineage>
        <taxon>Bacteria</taxon>
        <taxon>Bacillati</taxon>
        <taxon>Bacillota</taxon>
        <taxon>Bacilli</taxon>
        <taxon>Bacillales</taxon>
        <taxon>Bacillaceae</taxon>
        <taxon>Metabacillus</taxon>
    </lineage>
</organism>
<evidence type="ECO:0000256" key="5">
    <source>
        <dbReference type="ARBA" id="ARBA00022840"/>
    </source>
</evidence>
<reference evidence="9 10" key="1">
    <citation type="submission" date="2022-10" db="EMBL/GenBank/DDBJ databases">
        <title>Draft genome assembly of moderately radiation resistant bacterium Metabacillus halosaccharovorans.</title>
        <authorList>
            <person name="Pal S."/>
            <person name="Gopinathan A."/>
        </authorList>
    </citation>
    <scope>NUCLEOTIDE SEQUENCE [LARGE SCALE GENOMIC DNA]</scope>
    <source>
        <strain evidence="9 10">VITHBRA001</strain>
    </source>
</reference>
<comment type="caution">
    <text evidence="9">The sequence shown here is derived from an EMBL/GenBank/DDBJ whole genome shotgun (WGS) entry which is preliminary data.</text>
</comment>
<keyword evidence="2" id="KW-0808">Transferase</keyword>
<dbReference type="InterPro" id="IPR031475">
    <property type="entry name" value="NBD_C"/>
</dbReference>
<keyword evidence="6" id="KW-0119">Carbohydrate metabolism</keyword>
<keyword evidence="4 9" id="KW-0418">Kinase</keyword>
<evidence type="ECO:0000259" key="8">
    <source>
        <dbReference type="Pfam" id="PF17042"/>
    </source>
</evidence>
<evidence type="ECO:0000256" key="6">
    <source>
        <dbReference type="ARBA" id="ARBA00023277"/>
    </source>
</evidence>
<dbReference type="Proteomes" id="UP001526147">
    <property type="component" value="Unassembled WGS sequence"/>
</dbReference>
<dbReference type="RefSeq" id="WP_264141499.1">
    <property type="nucleotide sequence ID" value="NZ_JAOYEY010000020.1"/>
</dbReference>
<evidence type="ECO:0000256" key="3">
    <source>
        <dbReference type="ARBA" id="ARBA00022741"/>
    </source>
</evidence>
<dbReference type="Pfam" id="PF07005">
    <property type="entry name" value="SBD_N"/>
    <property type="match status" value="1"/>
</dbReference>
<accession>A0ABT3DBX7</accession>
<dbReference type="InterPro" id="IPR037051">
    <property type="entry name" value="4-carb_acid_sugar_kinase_N_sf"/>
</dbReference>
<proteinExistence type="inferred from homology"/>
<keyword evidence="3" id="KW-0547">Nucleotide-binding</keyword>
<dbReference type="InterPro" id="IPR042213">
    <property type="entry name" value="NBD_C_sf"/>
</dbReference>
<dbReference type="InterPro" id="IPR010737">
    <property type="entry name" value="4-carb_acid_sugar_kinase_N"/>
</dbReference>
<dbReference type="GO" id="GO:0016301">
    <property type="term" value="F:kinase activity"/>
    <property type="evidence" value="ECO:0007669"/>
    <property type="project" value="UniProtKB-KW"/>
</dbReference>
<evidence type="ECO:0000313" key="9">
    <source>
        <dbReference type="EMBL" id="MCV9884545.1"/>
    </source>
</evidence>
<feature type="domain" description="Four-carbon acid sugar kinase N-terminal" evidence="7">
    <location>
        <begin position="2"/>
        <end position="227"/>
    </location>
</feature>
<evidence type="ECO:0000256" key="4">
    <source>
        <dbReference type="ARBA" id="ARBA00022777"/>
    </source>
</evidence>
<feature type="domain" description="Four-carbon acid sugar kinase nucleotide binding" evidence="8">
    <location>
        <begin position="255"/>
        <end position="419"/>
    </location>
</feature>
<comment type="similarity">
    <text evidence="1">Belongs to the four-carbon acid sugar kinase family.</text>
</comment>
<evidence type="ECO:0000256" key="1">
    <source>
        <dbReference type="ARBA" id="ARBA00005715"/>
    </source>
</evidence>
<dbReference type="EMBL" id="JAOYEY010000020">
    <property type="protein sequence ID" value="MCV9884545.1"/>
    <property type="molecule type" value="Genomic_DNA"/>
</dbReference>
<evidence type="ECO:0000313" key="10">
    <source>
        <dbReference type="Proteomes" id="UP001526147"/>
    </source>
</evidence>
<evidence type="ECO:0000259" key="7">
    <source>
        <dbReference type="Pfam" id="PF07005"/>
    </source>
</evidence>
<dbReference type="Gene3D" id="3.40.50.10840">
    <property type="entry name" value="Putative sugar-binding, N-terminal domain"/>
    <property type="match status" value="1"/>
</dbReference>
<sequence>MIGVIADDITGSNDIGVMFSKSGYIADIYSWRSFVRDQLPENYPDVLIFDTDSRLDQATTAYQKVYRATKEIQQVGAVQFINKTCSVFRGNIGAEFDAMLDALDEDFAIVVLGFPKNGRTTIDSVHYVYGEKLENSQFNNDPIHPMTKSNVVEILQAQTKRAVLGIKQDIIKQGSEVIKQEIHKVRENKQAHYLILDVADQEDLYEIAKAVKDEKIICGSSALAEELPKVKSKQVTKQNTLPLPKLMPEKGLFCAAGSLMPQTFQQVEYMKNAGSYVVELDTLSLIQHGVTNQLDPLIREIVKRINEGKDVVLHSSNTKDKVRETKETAAKLNWSNTEVSRFISSTIAAITSEVISQTGQHRFVIAGGDTSATVCKALGISGMRVWEEIQPGLPSCISHTQPSYLFVLKSGSFGDETFIKQAFDQLQQCNDNETVVVE</sequence>
<dbReference type="Gene3D" id="3.40.980.20">
    <property type="entry name" value="Four-carbon acid sugar kinase, nucleotide binding domain"/>
    <property type="match status" value="1"/>
</dbReference>
<name>A0ABT3DBX7_9BACI</name>